<proteinExistence type="predicted"/>
<reference evidence="3 4" key="1">
    <citation type="submission" date="2014-02" db="EMBL/GenBank/DDBJ databases">
        <title>The small core and large imbalanced accessory genome model reveals a collaborative survival strategy of Sorangium cellulosum strains in nature.</title>
        <authorList>
            <person name="Han K."/>
            <person name="Peng R."/>
            <person name="Blom J."/>
            <person name="Li Y.-Z."/>
        </authorList>
    </citation>
    <scope>NUCLEOTIDE SEQUENCE [LARGE SCALE GENOMIC DNA]</scope>
    <source>
        <strain evidence="3 4">So0007-03</strain>
    </source>
</reference>
<dbReference type="SUPFAM" id="SSF47203">
    <property type="entry name" value="Acyl-CoA dehydrogenase C-terminal domain-like"/>
    <property type="match status" value="1"/>
</dbReference>
<dbReference type="InterPro" id="IPR036250">
    <property type="entry name" value="AcylCo_DH-like_C"/>
</dbReference>
<organism evidence="3 4">
    <name type="scientific">Sorangium cellulosum</name>
    <name type="common">Polyangium cellulosum</name>
    <dbReference type="NCBI Taxonomy" id="56"/>
    <lineage>
        <taxon>Bacteria</taxon>
        <taxon>Pseudomonadati</taxon>
        <taxon>Myxococcota</taxon>
        <taxon>Polyangia</taxon>
        <taxon>Polyangiales</taxon>
        <taxon>Polyangiaceae</taxon>
        <taxon>Sorangium</taxon>
    </lineage>
</organism>
<dbReference type="InterPro" id="IPR013107">
    <property type="entry name" value="Acyl-CoA_DH_C"/>
</dbReference>
<evidence type="ECO:0000313" key="4">
    <source>
        <dbReference type="Proteomes" id="UP000075502"/>
    </source>
</evidence>
<name>A0A150TM95_SORCE</name>
<dbReference type="Gene3D" id="1.20.140.10">
    <property type="entry name" value="Butyryl-CoA Dehydrogenase, subunit A, domain 3"/>
    <property type="match status" value="1"/>
</dbReference>
<keyword evidence="1" id="KW-0560">Oxidoreductase</keyword>
<comment type="caution">
    <text evidence="3">The sequence shown here is derived from an EMBL/GenBank/DDBJ whole genome shotgun (WGS) entry which is preliminary data.</text>
</comment>
<sequence>MCSAFITSEDPYVLLRYGDLWLALEGARLLADRAGAAFQAAWEQGDRLSPEQRGGCAIAVAAAKVATSRAGLEITNGMFEVMGASATAASAGMDRFWRNLRTHTLHDPVDYKSRELGAYALNGAIPEPSFYS</sequence>
<evidence type="ECO:0000313" key="3">
    <source>
        <dbReference type="EMBL" id="KYG05819.1"/>
    </source>
</evidence>
<dbReference type="GO" id="GO:0016627">
    <property type="term" value="F:oxidoreductase activity, acting on the CH-CH group of donors"/>
    <property type="evidence" value="ECO:0007669"/>
    <property type="project" value="InterPro"/>
</dbReference>
<gene>
    <name evidence="3" type="ORF">BE21_38325</name>
</gene>
<dbReference type="Proteomes" id="UP000075502">
    <property type="component" value="Unassembled WGS sequence"/>
</dbReference>
<accession>A0A150TM95</accession>
<dbReference type="AlphaFoldDB" id="A0A150TM95"/>
<feature type="domain" description="Acyl-CoA dehydrogenase C-terminal" evidence="2">
    <location>
        <begin position="8"/>
        <end position="107"/>
    </location>
</feature>
<dbReference type="EMBL" id="JEME01001888">
    <property type="protein sequence ID" value="KYG05819.1"/>
    <property type="molecule type" value="Genomic_DNA"/>
</dbReference>
<evidence type="ECO:0000259" key="2">
    <source>
        <dbReference type="Pfam" id="PF08028"/>
    </source>
</evidence>
<dbReference type="Pfam" id="PF08028">
    <property type="entry name" value="Acyl-CoA_dh_2"/>
    <property type="match status" value="1"/>
</dbReference>
<protein>
    <recommendedName>
        <fullName evidence="2">Acyl-CoA dehydrogenase C-terminal domain-containing protein</fullName>
    </recommendedName>
</protein>
<evidence type="ECO:0000256" key="1">
    <source>
        <dbReference type="ARBA" id="ARBA00023002"/>
    </source>
</evidence>